<dbReference type="OrthoDB" id="9991317at2759"/>
<feature type="repeat" description="TPR" evidence="1">
    <location>
        <begin position="628"/>
        <end position="661"/>
    </location>
</feature>
<dbReference type="InterPro" id="IPR024983">
    <property type="entry name" value="CHAT_dom"/>
</dbReference>
<dbReference type="Proteomes" id="UP000308652">
    <property type="component" value="Unassembled WGS sequence"/>
</dbReference>
<dbReference type="PANTHER" id="PTHR19959">
    <property type="entry name" value="KINESIN LIGHT CHAIN"/>
    <property type="match status" value="1"/>
</dbReference>
<protein>
    <submittedName>
        <fullName evidence="4">CHAT domain-containing protein</fullName>
    </submittedName>
</protein>
<evidence type="ECO:0000259" key="3">
    <source>
        <dbReference type="Pfam" id="PF12770"/>
    </source>
</evidence>
<dbReference type="AlphaFoldDB" id="A0A5C3LN30"/>
<evidence type="ECO:0000313" key="5">
    <source>
        <dbReference type="Proteomes" id="UP000308652"/>
    </source>
</evidence>
<evidence type="ECO:0000256" key="2">
    <source>
        <dbReference type="SAM" id="MobiDB-lite"/>
    </source>
</evidence>
<keyword evidence="1" id="KW-0802">TPR repeat</keyword>
<organism evidence="4 5">
    <name type="scientific">Crucibulum laeve</name>
    <dbReference type="NCBI Taxonomy" id="68775"/>
    <lineage>
        <taxon>Eukaryota</taxon>
        <taxon>Fungi</taxon>
        <taxon>Dikarya</taxon>
        <taxon>Basidiomycota</taxon>
        <taxon>Agaricomycotina</taxon>
        <taxon>Agaricomycetes</taxon>
        <taxon>Agaricomycetidae</taxon>
        <taxon>Agaricales</taxon>
        <taxon>Agaricineae</taxon>
        <taxon>Nidulariaceae</taxon>
        <taxon>Crucibulum</taxon>
    </lineage>
</organism>
<proteinExistence type="predicted"/>
<sequence length="1253" mass="139505">MTSTTWKQLLGTEWFANTKSMTFLIVATEANGSTRPVGMIQLPRADIILELDSNNGEELIRTFLLKDNAIMTVKFKFSLLSLSQENLLDASHKDSDISTSSTRSDGVEQAGLPSANSHDQDNITHMFHSQALHSFHEYKRRWDMALLKKAIVLFQMAVKGTPSNHPQMCTRMHDLGTAFFYLFERSRVAKDINMAVAMHQKAVELTLPDDATLPDFLYDLGKSLQRQFDCSGDAKDVALAVAILEKSVNLMSDHHENIFDVYNDLGTCLRHLFQCTGKMDNIDAAILAQRTATNLASNNSNDLPTILNNLGISLRYRFQHTGSAQDIDEAIAVQQNAVDISRTHLSNTRVANILNSLGSSYRWRFTTMGNTTDIDSAILVQDECVQLTPETDRDLPMRLNNLGISLRHRFERIGDTVDIKKTISVQQRALTLVSTNHMDRAAILNSLGTSFRNYFDHTGDINYIEEAIGFQQQSVLATPDGHIHIPIWLNNLASSLLQRFERTGNVQDIDDAIAAQEKSVHLIPQGHAYTQTLLNNLGTSLQHRFQQSADVKDNEEAINAFNKALDRLPEGNPLITRLLNNLGNSYRYLFQCTGDIESINEAIACHSKAVETIPDDHALKMNSLSNLGKSYQYRFTRNKNIDDMDTAISLFKKALELTPDDHADVVHHLHQLATAYENRFAYSQEFSDIIDAVMYYHAAAESSTGPPSLRFECAQQWASLSWKIPQLQSLTLRAYSVAFELLPQVIWLGETVASRHTKLKSISNLASSAAAVAISLGNYDAALQWLESGRCIVWAQLNNLRTPLDDLREVDPQLADQLLHVSKDLEKAGMREQKMASLDNMVEKISFQTEVQAHLKLASLWDSLLEKVRGIHGFDNFLQPMQVSKMLSLAPQAGPVVVINAHASRCDALALIPGAEDVVCIPLPQLPYKKASELQELMSSHLLSGGIRSREVRGGRPAISKTSGLRDILSDLWKRIVEPVLEGLAFSRIWWCATGPLSFLPLHAAGIYGNKTNLPGKKISDFVISSYTPTVNSILDKDRDHKPQTRFTGILAISQPNTANLPPIPCTTKEGQYIEKAFSSSQLRVEFLEGSDATVERVSRAMELHSFVHFACHAYQDQENPTKSAFYLADGTLALEDIINNSLPNANLAFLSACQTATGDKSLSEEAIHLAAGMLMAGYKSVIATMWPISDDIAVLVAERFYSRLLVGQNSELKVEESSVAKSFHYAVQTIREKLGDSEESYLSWVPYIHIGM</sequence>
<dbReference type="Gene3D" id="1.25.40.10">
    <property type="entry name" value="Tetratricopeptide repeat domain"/>
    <property type="match status" value="3"/>
</dbReference>
<dbReference type="Pfam" id="PF12770">
    <property type="entry name" value="CHAT"/>
    <property type="match status" value="1"/>
</dbReference>
<keyword evidence="5" id="KW-1185">Reference proteome</keyword>
<dbReference type="EMBL" id="ML213630">
    <property type="protein sequence ID" value="TFK34574.1"/>
    <property type="molecule type" value="Genomic_DNA"/>
</dbReference>
<dbReference type="PROSITE" id="PS50005">
    <property type="entry name" value="TPR"/>
    <property type="match status" value="1"/>
</dbReference>
<accession>A0A5C3LN30</accession>
<evidence type="ECO:0000256" key="1">
    <source>
        <dbReference type="PROSITE-ProRule" id="PRU00339"/>
    </source>
</evidence>
<dbReference type="InterPro" id="IPR019734">
    <property type="entry name" value="TPR_rpt"/>
</dbReference>
<reference evidence="4 5" key="1">
    <citation type="journal article" date="2019" name="Nat. Ecol. Evol.">
        <title>Megaphylogeny resolves global patterns of mushroom evolution.</title>
        <authorList>
            <person name="Varga T."/>
            <person name="Krizsan K."/>
            <person name="Foldi C."/>
            <person name="Dima B."/>
            <person name="Sanchez-Garcia M."/>
            <person name="Sanchez-Ramirez S."/>
            <person name="Szollosi G.J."/>
            <person name="Szarkandi J.G."/>
            <person name="Papp V."/>
            <person name="Albert L."/>
            <person name="Andreopoulos W."/>
            <person name="Angelini C."/>
            <person name="Antonin V."/>
            <person name="Barry K.W."/>
            <person name="Bougher N.L."/>
            <person name="Buchanan P."/>
            <person name="Buyck B."/>
            <person name="Bense V."/>
            <person name="Catcheside P."/>
            <person name="Chovatia M."/>
            <person name="Cooper J."/>
            <person name="Damon W."/>
            <person name="Desjardin D."/>
            <person name="Finy P."/>
            <person name="Geml J."/>
            <person name="Haridas S."/>
            <person name="Hughes K."/>
            <person name="Justo A."/>
            <person name="Karasinski D."/>
            <person name="Kautmanova I."/>
            <person name="Kiss B."/>
            <person name="Kocsube S."/>
            <person name="Kotiranta H."/>
            <person name="LaButti K.M."/>
            <person name="Lechner B.E."/>
            <person name="Liimatainen K."/>
            <person name="Lipzen A."/>
            <person name="Lukacs Z."/>
            <person name="Mihaltcheva S."/>
            <person name="Morgado L.N."/>
            <person name="Niskanen T."/>
            <person name="Noordeloos M.E."/>
            <person name="Ohm R.A."/>
            <person name="Ortiz-Santana B."/>
            <person name="Ovrebo C."/>
            <person name="Racz N."/>
            <person name="Riley R."/>
            <person name="Savchenko A."/>
            <person name="Shiryaev A."/>
            <person name="Soop K."/>
            <person name="Spirin V."/>
            <person name="Szebenyi C."/>
            <person name="Tomsovsky M."/>
            <person name="Tulloss R.E."/>
            <person name="Uehling J."/>
            <person name="Grigoriev I.V."/>
            <person name="Vagvolgyi C."/>
            <person name="Papp T."/>
            <person name="Martin F.M."/>
            <person name="Miettinen O."/>
            <person name="Hibbett D.S."/>
            <person name="Nagy L.G."/>
        </authorList>
    </citation>
    <scope>NUCLEOTIDE SEQUENCE [LARGE SCALE GENOMIC DNA]</scope>
    <source>
        <strain evidence="4 5">CBS 166.37</strain>
    </source>
</reference>
<feature type="region of interest" description="Disordered" evidence="2">
    <location>
        <begin position="93"/>
        <end position="120"/>
    </location>
</feature>
<dbReference type="InterPro" id="IPR011990">
    <property type="entry name" value="TPR-like_helical_dom_sf"/>
</dbReference>
<dbReference type="PANTHER" id="PTHR19959:SF119">
    <property type="entry name" value="FUNGAL LIPASE-LIKE DOMAIN-CONTAINING PROTEIN"/>
    <property type="match status" value="1"/>
</dbReference>
<evidence type="ECO:0000313" key="4">
    <source>
        <dbReference type="EMBL" id="TFK34574.1"/>
    </source>
</evidence>
<dbReference type="SUPFAM" id="SSF48452">
    <property type="entry name" value="TPR-like"/>
    <property type="match status" value="2"/>
</dbReference>
<dbReference type="STRING" id="68775.A0A5C3LN30"/>
<gene>
    <name evidence="4" type="ORF">BDQ12DRAFT_656747</name>
</gene>
<feature type="domain" description="CHAT" evidence="3">
    <location>
        <begin position="968"/>
        <end position="1252"/>
    </location>
</feature>
<name>A0A5C3LN30_9AGAR</name>